<comment type="caution">
    <text evidence="1">The sequence shown here is derived from an EMBL/GenBank/DDBJ whole genome shotgun (WGS) entry which is preliminary data.</text>
</comment>
<sequence length="802" mass="93297">MVYKCNLCSFDEGFKTDSVTRLLNHIGRCHRADPDFHIVCGIEDCTRTFRNYNAYRNHVRKKHSAILEAPNRVENIENNELENEDLSEPFEEPEIDVECQNGQIKRNNALSLMKIKEVGKLTQQSLDVVVDQTTQVVRNSVDVLKRGTVECLQAIGVDSETVPGLEELFDRDVVSDPFKDLENRTQQLQYFRENFNLVEPKCIILGRKHEKVRRGVKMTSVPRQHEAYYVPMLESLEQLLNNDSVLEEALQIILYFDEVEICNPLGSKANKHKLGAFYFTLGNIKPENRLHQNAIQLLALVTTPYLKKYGPDDILNEFMQELHQLERDEGYQFHINGHEQSYQGTLIYFAGDNLGSQYIGGFKEGSQSHRKCRECMCNNDELQTFFHERHFVLRTRESYDQQCINIQQSEHFQYVYGINRRSILTNSLYYHVIGGMPGDAMHDVLEGVLQYEVKELLLQLIRVRKYFTLEELNRRISCFDFGYYNDANKPSHIGETKFNSPDHSLKLHAVQMWTLARFLPLLIGTLVPENDDHWHLFQKLLQITYIVFSPIVSTNQVAFLQVLIDEHHRTFKTLYPGKPIIPKMHYMVHMPQTIMRLGPLVRSWCMRFEAKHSFFKKLANTIGNFTNVAQTLSRRHQQWMCYKLQCSGGNTSTFIEKGLEVGPGRMTLAGDSEYFALLQQEFPNIQRDTRLTECNWLEKSGTKYKIGCFLQVGSVNEEPLFHKVRKILVNHHLGIAHFLTVKYATICWNNHFQAYEVTEVDYPEFMLVQPSQLKYFLPLHVVTPSGYHTKMSCIALRYELGE</sequence>
<dbReference type="PANTHER" id="PTHR31912:SF34">
    <property type="entry name" value="NOTOCHORD-RELATED PROTEIN"/>
    <property type="match status" value="1"/>
</dbReference>
<evidence type="ECO:0000313" key="1">
    <source>
        <dbReference type="EMBL" id="CAB4017011.1"/>
    </source>
</evidence>
<gene>
    <name evidence="1" type="ORF">PACLA_8A042515</name>
</gene>
<dbReference type="InterPro" id="IPR013087">
    <property type="entry name" value="Znf_C2H2_type"/>
</dbReference>
<dbReference type="PROSITE" id="PS00028">
    <property type="entry name" value="ZINC_FINGER_C2H2_1"/>
    <property type="match status" value="1"/>
</dbReference>
<dbReference type="OrthoDB" id="5979200at2759"/>
<name>A0A6S7JK36_PARCT</name>
<evidence type="ECO:0000313" key="2">
    <source>
        <dbReference type="Proteomes" id="UP001152795"/>
    </source>
</evidence>
<dbReference type="AlphaFoldDB" id="A0A6S7JK36"/>
<reference evidence="1" key="1">
    <citation type="submission" date="2020-04" db="EMBL/GenBank/DDBJ databases">
        <authorList>
            <person name="Alioto T."/>
            <person name="Alioto T."/>
            <person name="Gomez Garrido J."/>
        </authorList>
    </citation>
    <scope>NUCLEOTIDE SEQUENCE</scope>
    <source>
        <strain evidence="1">A484AB</strain>
    </source>
</reference>
<accession>A0A6S7JK36</accession>
<dbReference type="Proteomes" id="UP001152795">
    <property type="component" value="Unassembled WGS sequence"/>
</dbReference>
<proteinExistence type="predicted"/>
<dbReference type="PANTHER" id="PTHR31912">
    <property type="entry name" value="IP13529P"/>
    <property type="match status" value="1"/>
</dbReference>
<keyword evidence="2" id="KW-1185">Reference proteome</keyword>
<organism evidence="1 2">
    <name type="scientific">Paramuricea clavata</name>
    <name type="common">Red gorgonian</name>
    <name type="synonym">Violescent sea-whip</name>
    <dbReference type="NCBI Taxonomy" id="317549"/>
    <lineage>
        <taxon>Eukaryota</taxon>
        <taxon>Metazoa</taxon>
        <taxon>Cnidaria</taxon>
        <taxon>Anthozoa</taxon>
        <taxon>Octocorallia</taxon>
        <taxon>Malacalcyonacea</taxon>
        <taxon>Plexauridae</taxon>
        <taxon>Paramuricea</taxon>
    </lineage>
</organism>
<dbReference type="SMART" id="SM00355">
    <property type="entry name" value="ZnF_C2H2"/>
    <property type="match status" value="2"/>
</dbReference>
<protein>
    <submittedName>
        <fullName evidence="1">Uncharacterized protein LOC110055849</fullName>
    </submittedName>
</protein>
<dbReference type="EMBL" id="CACRXK020009360">
    <property type="protein sequence ID" value="CAB4017011.1"/>
    <property type="molecule type" value="Genomic_DNA"/>
</dbReference>